<feature type="transmembrane region" description="Helical" evidence="1">
    <location>
        <begin position="409"/>
        <end position="427"/>
    </location>
</feature>
<dbReference type="Pfam" id="PF09586">
    <property type="entry name" value="YfhO"/>
    <property type="match status" value="1"/>
</dbReference>
<reference evidence="2 3" key="1">
    <citation type="submission" date="2018-06" db="EMBL/GenBank/DDBJ databases">
        <title>Genomic Encyclopedia of Archaeal and Bacterial Type Strains, Phase II (KMG-II): from individual species to whole genera.</title>
        <authorList>
            <person name="Goeker M."/>
        </authorList>
    </citation>
    <scope>NUCLEOTIDE SEQUENCE [LARGE SCALE GENOMIC DNA]</scope>
    <source>
        <strain evidence="2 3">KACC 16626</strain>
    </source>
</reference>
<proteinExistence type="predicted"/>
<evidence type="ECO:0000313" key="3">
    <source>
        <dbReference type="Proteomes" id="UP000247416"/>
    </source>
</evidence>
<feature type="transmembrane region" description="Helical" evidence="1">
    <location>
        <begin position="353"/>
        <end position="373"/>
    </location>
</feature>
<dbReference type="PANTHER" id="PTHR38454:SF1">
    <property type="entry name" value="INTEGRAL MEMBRANE PROTEIN"/>
    <property type="match status" value="1"/>
</dbReference>
<evidence type="ECO:0000256" key="1">
    <source>
        <dbReference type="SAM" id="Phobius"/>
    </source>
</evidence>
<dbReference type="InterPro" id="IPR018580">
    <property type="entry name" value="Uncharacterised_YfhO"/>
</dbReference>
<feature type="transmembrane region" description="Helical" evidence="1">
    <location>
        <begin position="159"/>
        <end position="192"/>
    </location>
</feature>
<comment type="caution">
    <text evidence="2">The sequence shown here is derived from an EMBL/GenBank/DDBJ whole genome shotgun (WGS) entry which is preliminary data.</text>
</comment>
<protein>
    <submittedName>
        <fullName evidence="2">Putative membrane protein YfhO</fullName>
    </submittedName>
</protein>
<feature type="transmembrane region" description="Helical" evidence="1">
    <location>
        <begin position="271"/>
        <end position="290"/>
    </location>
</feature>
<dbReference type="Proteomes" id="UP000247416">
    <property type="component" value="Unassembled WGS sequence"/>
</dbReference>
<keyword evidence="1" id="KW-1133">Transmembrane helix</keyword>
<dbReference type="EMBL" id="QJTJ01000004">
    <property type="protein sequence ID" value="PYF07579.1"/>
    <property type="molecule type" value="Genomic_DNA"/>
</dbReference>
<feature type="transmembrane region" description="Helical" evidence="1">
    <location>
        <begin position="324"/>
        <end position="341"/>
    </location>
</feature>
<accession>A0A318U6K6</accession>
<keyword evidence="1" id="KW-0812">Transmembrane</keyword>
<feature type="transmembrane region" description="Helical" evidence="1">
    <location>
        <begin position="212"/>
        <end position="234"/>
    </location>
</feature>
<dbReference type="PANTHER" id="PTHR38454">
    <property type="entry name" value="INTEGRAL MEMBRANE PROTEIN-RELATED"/>
    <property type="match status" value="1"/>
</dbReference>
<keyword evidence="1" id="KW-0472">Membrane</keyword>
<sequence>MHKYFFDASSLITTRGTDVTKQLVYFKYLLNTLYTNGDFFWSWSYGLGGDIFGQFNYYISFSFFYLLTLFFDFESMYEVANLNLLISIGRLFSAMVLLFLLLRYHKRSFVSSLVGGLFYGGTTTFAMYSLSLDYMVDSFVLLPLLILTFDYLMERKKILPFVIVLAFILASNFYFAFITTVYLALYAIYKYFDLKNHQEAIKGFFPYISKFIGLYILSMGLASFSFLPAVYQFFHSDRLVKEYDIPLLFETEFYGKSLDILFLSYKNSYTVGLAIFSLFLLIGGFTIGLKRLTPKKIFVLGITSLMLIPFMYSVLNGFSQLQNRWYYLIAFTCSYISAYFFDEIIKGAKRSLFLILNFLVALLFYFYMAWRWTIVSEEVQVYDKLLYISGIVSLVVFILYSYNKKLRTVGGVLLICSLVISGSIQHYNFFQNALGQPEIQKKANIDFYNRIGYDNQEALEIISTLKKYDTDFGRTMWFSTDENAHQYNQSMYYQYKGHSAYQSLIPKNVHRFIKEDYNILQKNLMSLYDRYDGRLYIETVLNNQFYIIRKDSQHTPYGYSVIFETANFRVLENDHKLPIGFLYTDWISEQEFIKLNTAEKDQTLLKAVVLSDVPSGDNSKVETFSRDDLNVKVLYEGLNHLELHDFEKNRDSFVATTDDKSFIRIPIPRPQTEGEIFVELELKEKNNQQFNISMLDKKMTYFSISNTWAYPQERITINAGWNYDAAFIDVYLSKGEYEIKNIRVLHNSYEDYKTDVLKLKQNGLEDIQYTENTLSGVINSNKDGIFFLSIPYSKGWHATLNGEKIDLYEVNHTFIGFPIKPGHYDLELTYFSPFFKIGVLITILSFILLFLLLLLKKRRI</sequence>
<feature type="transmembrane region" description="Helical" evidence="1">
    <location>
        <begin position="297"/>
        <end position="318"/>
    </location>
</feature>
<feature type="transmembrane region" description="Helical" evidence="1">
    <location>
        <begin position="834"/>
        <end position="855"/>
    </location>
</feature>
<name>A0A318U6K6_9BACL</name>
<organism evidence="2 3">
    <name type="scientific">Ureibacillus chungkukjangi</name>
    <dbReference type="NCBI Taxonomy" id="1202712"/>
    <lineage>
        <taxon>Bacteria</taxon>
        <taxon>Bacillati</taxon>
        <taxon>Bacillota</taxon>
        <taxon>Bacilli</taxon>
        <taxon>Bacillales</taxon>
        <taxon>Caryophanaceae</taxon>
        <taxon>Ureibacillus</taxon>
    </lineage>
</organism>
<evidence type="ECO:0000313" key="2">
    <source>
        <dbReference type="EMBL" id="PYF07579.1"/>
    </source>
</evidence>
<feature type="transmembrane region" description="Helical" evidence="1">
    <location>
        <begin position="109"/>
        <end position="128"/>
    </location>
</feature>
<feature type="transmembrane region" description="Helical" evidence="1">
    <location>
        <begin position="385"/>
        <end position="402"/>
    </location>
</feature>
<gene>
    <name evidence="2" type="ORF">BJ095_10487</name>
</gene>
<dbReference type="AlphaFoldDB" id="A0A318U6K6"/>
<keyword evidence="3" id="KW-1185">Reference proteome</keyword>
<feature type="transmembrane region" description="Helical" evidence="1">
    <location>
        <begin position="79"/>
        <end position="102"/>
    </location>
</feature>